<evidence type="ECO:0000256" key="2">
    <source>
        <dbReference type="PROSITE-ProRule" id="PRU00335"/>
    </source>
</evidence>
<evidence type="ECO:0000313" key="6">
    <source>
        <dbReference type="Proteomes" id="UP001597183"/>
    </source>
</evidence>
<evidence type="ECO:0000313" key="5">
    <source>
        <dbReference type="EMBL" id="MFD1365426.1"/>
    </source>
</evidence>
<feature type="DNA-binding region" description="H-T-H motif" evidence="2">
    <location>
        <begin position="32"/>
        <end position="51"/>
    </location>
</feature>
<dbReference type="EMBL" id="JBHTMK010000012">
    <property type="protein sequence ID" value="MFD1365426.1"/>
    <property type="molecule type" value="Genomic_DNA"/>
</dbReference>
<gene>
    <name evidence="5" type="ORF">ACFQ5G_08755</name>
</gene>
<dbReference type="Gene3D" id="1.10.357.10">
    <property type="entry name" value="Tetracycline Repressor, domain 2"/>
    <property type="match status" value="1"/>
</dbReference>
<dbReference type="Proteomes" id="UP001597183">
    <property type="component" value="Unassembled WGS sequence"/>
</dbReference>
<evidence type="ECO:0000259" key="4">
    <source>
        <dbReference type="PROSITE" id="PS50977"/>
    </source>
</evidence>
<evidence type="ECO:0000256" key="3">
    <source>
        <dbReference type="SAM" id="MobiDB-lite"/>
    </source>
</evidence>
<name>A0ABW4A438_9ACTN</name>
<comment type="caution">
    <text evidence="5">The sequence shown here is derived from an EMBL/GenBank/DDBJ whole genome shotgun (WGS) entry which is preliminary data.</text>
</comment>
<reference evidence="6" key="1">
    <citation type="journal article" date="2019" name="Int. J. Syst. Evol. Microbiol.">
        <title>The Global Catalogue of Microorganisms (GCM) 10K type strain sequencing project: providing services to taxonomists for standard genome sequencing and annotation.</title>
        <authorList>
            <consortium name="The Broad Institute Genomics Platform"/>
            <consortium name="The Broad Institute Genome Sequencing Center for Infectious Disease"/>
            <person name="Wu L."/>
            <person name="Ma J."/>
        </authorList>
    </citation>
    <scope>NUCLEOTIDE SEQUENCE [LARGE SCALE GENOMIC DNA]</scope>
    <source>
        <strain evidence="6">CCM 7526</strain>
    </source>
</reference>
<accession>A0ABW4A438</accession>
<dbReference type="InterPro" id="IPR009057">
    <property type="entry name" value="Homeodomain-like_sf"/>
</dbReference>
<sequence length="238" mass="25503">MSEQTASPSARQVELLEAAYRYALEHGLADLSLRPLAAAIGSSPRVLMFLFGNKDGLVRALLARARADELTVLDNLGEAPERTSGVPTGAETTGAETTGELIGPDADGPVTDAPKAGRLATDAPEADRLVVAAEQVWAWLREPRHRPLLRLWAEAYARSLIEPDGAWAGFAAATVSDWLDLLASRQPDAQRDTADGVARRTAVLAALRGCLLDLLATGDQDRVDAALHLQLDLIRKDR</sequence>
<evidence type="ECO:0000256" key="1">
    <source>
        <dbReference type="ARBA" id="ARBA00023125"/>
    </source>
</evidence>
<dbReference type="Pfam" id="PF00440">
    <property type="entry name" value="TetR_N"/>
    <property type="match status" value="1"/>
</dbReference>
<organism evidence="5 6">
    <name type="scientific">Actinoplanes sichuanensis</name>
    <dbReference type="NCBI Taxonomy" id="512349"/>
    <lineage>
        <taxon>Bacteria</taxon>
        <taxon>Bacillati</taxon>
        <taxon>Actinomycetota</taxon>
        <taxon>Actinomycetes</taxon>
        <taxon>Micromonosporales</taxon>
        <taxon>Micromonosporaceae</taxon>
        <taxon>Actinoplanes</taxon>
    </lineage>
</organism>
<feature type="domain" description="HTH tetR-type" evidence="4">
    <location>
        <begin position="9"/>
        <end position="69"/>
    </location>
</feature>
<protein>
    <submittedName>
        <fullName evidence="5">TetR/AcrR family transcriptional regulator</fullName>
    </submittedName>
</protein>
<feature type="compositionally biased region" description="Low complexity" evidence="3">
    <location>
        <begin position="88"/>
        <end position="100"/>
    </location>
</feature>
<dbReference type="RefSeq" id="WP_317793038.1">
    <property type="nucleotide sequence ID" value="NZ_AP028461.1"/>
</dbReference>
<keyword evidence="6" id="KW-1185">Reference proteome</keyword>
<dbReference type="SUPFAM" id="SSF46689">
    <property type="entry name" value="Homeodomain-like"/>
    <property type="match status" value="1"/>
</dbReference>
<keyword evidence="1 2" id="KW-0238">DNA-binding</keyword>
<feature type="region of interest" description="Disordered" evidence="3">
    <location>
        <begin position="79"/>
        <end position="116"/>
    </location>
</feature>
<dbReference type="PROSITE" id="PS50977">
    <property type="entry name" value="HTH_TETR_2"/>
    <property type="match status" value="1"/>
</dbReference>
<proteinExistence type="predicted"/>
<dbReference type="InterPro" id="IPR001647">
    <property type="entry name" value="HTH_TetR"/>
</dbReference>